<proteinExistence type="predicted"/>
<reference evidence="5" key="1">
    <citation type="submission" date="2023-05" db="EMBL/GenBank/DDBJ databases">
        <authorList>
            <person name="Huff M."/>
        </authorList>
    </citation>
    <scope>NUCLEOTIDE SEQUENCE</scope>
</reference>
<evidence type="ECO:0000313" key="5">
    <source>
        <dbReference type="EMBL" id="CAI9760634.1"/>
    </source>
</evidence>
<dbReference type="InterPro" id="IPR036427">
    <property type="entry name" value="Bromodomain-like_sf"/>
</dbReference>
<keyword evidence="1" id="KW-0805">Transcription regulation</keyword>
<dbReference type="InterPro" id="IPR027417">
    <property type="entry name" value="P-loop_NTPase"/>
</dbReference>
<dbReference type="Pfam" id="PF00439">
    <property type="entry name" value="Bromodomain"/>
    <property type="match status" value="1"/>
</dbReference>
<dbReference type="Proteomes" id="UP000834106">
    <property type="component" value="Chromosome 5"/>
</dbReference>
<protein>
    <recommendedName>
        <fullName evidence="4">Bromo domain-containing protein</fullName>
    </recommendedName>
</protein>
<keyword evidence="6" id="KW-1185">Reference proteome</keyword>
<feature type="domain" description="Bromo" evidence="4">
    <location>
        <begin position="19"/>
        <end position="129"/>
    </location>
</feature>
<dbReference type="AlphaFoldDB" id="A0AAD1Z0H0"/>
<evidence type="ECO:0000259" key="4">
    <source>
        <dbReference type="SMART" id="SM00297"/>
    </source>
</evidence>
<evidence type="ECO:0000256" key="3">
    <source>
        <dbReference type="ARBA" id="ARBA00023163"/>
    </source>
</evidence>
<dbReference type="PRINTS" id="PR00503">
    <property type="entry name" value="BROMODOMAIN"/>
</dbReference>
<dbReference type="Gene3D" id="1.20.920.10">
    <property type="entry name" value="Bromodomain-like"/>
    <property type="match status" value="1"/>
</dbReference>
<dbReference type="InterPro" id="IPR037377">
    <property type="entry name" value="GTE_bromo"/>
</dbReference>
<keyword evidence="2" id="KW-0103">Bromodomain</keyword>
<dbReference type="PANTHER" id="PTHR45926">
    <property type="entry name" value="OSJNBA0053K19.4 PROTEIN"/>
    <property type="match status" value="1"/>
</dbReference>
<evidence type="ECO:0000256" key="2">
    <source>
        <dbReference type="ARBA" id="ARBA00023117"/>
    </source>
</evidence>
<dbReference type="SUPFAM" id="SSF52540">
    <property type="entry name" value="P-loop containing nucleoside triphosphate hydrolases"/>
    <property type="match status" value="1"/>
</dbReference>
<dbReference type="CDD" id="cd05506">
    <property type="entry name" value="Bromo_plant1"/>
    <property type="match status" value="1"/>
</dbReference>
<sequence length="202" mass="24114">MERWKTNFERPPLVSTTEALFEFVKFFRSCSNLLQRLMKHKHGWVFNEPVNAKALGLHDYHDIIKHPMDLGTIKNRLSQNWYKSPREFAEDVRFVFRNAMTYNPRGQDVHVMAEQLSEIFEERWAVIEAEYNHYWKYRKTVLIMELINNVAKAHGGFSVFACVGERTREGNDLYREMIESGVIKLGDKQEWRLRQRAQDFPK</sequence>
<dbReference type="PROSITE" id="PS00633">
    <property type="entry name" value="BROMODOMAIN_1"/>
    <property type="match status" value="1"/>
</dbReference>
<dbReference type="InterPro" id="IPR018359">
    <property type="entry name" value="Bromodomain_CS"/>
</dbReference>
<dbReference type="Gene3D" id="3.40.50.300">
    <property type="entry name" value="P-loop containing nucleotide triphosphate hydrolases"/>
    <property type="match status" value="1"/>
</dbReference>
<dbReference type="InterPro" id="IPR001487">
    <property type="entry name" value="Bromodomain"/>
</dbReference>
<gene>
    <name evidence="5" type="ORF">FPE_LOCUS8064</name>
</gene>
<keyword evidence="3" id="KW-0804">Transcription</keyword>
<accession>A0AAD1Z0H0</accession>
<name>A0AAD1Z0H0_9LAMI</name>
<dbReference type="EMBL" id="OU503040">
    <property type="protein sequence ID" value="CAI9760634.1"/>
    <property type="molecule type" value="Genomic_DNA"/>
</dbReference>
<dbReference type="SUPFAM" id="SSF47370">
    <property type="entry name" value="Bromodomain"/>
    <property type="match status" value="1"/>
</dbReference>
<dbReference type="SMART" id="SM00297">
    <property type="entry name" value="BROMO"/>
    <property type="match status" value="1"/>
</dbReference>
<evidence type="ECO:0000256" key="1">
    <source>
        <dbReference type="ARBA" id="ARBA00023015"/>
    </source>
</evidence>
<organism evidence="5 6">
    <name type="scientific">Fraxinus pennsylvanica</name>
    <dbReference type="NCBI Taxonomy" id="56036"/>
    <lineage>
        <taxon>Eukaryota</taxon>
        <taxon>Viridiplantae</taxon>
        <taxon>Streptophyta</taxon>
        <taxon>Embryophyta</taxon>
        <taxon>Tracheophyta</taxon>
        <taxon>Spermatophyta</taxon>
        <taxon>Magnoliopsida</taxon>
        <taxon>eudicotyledons</taxon>
        <taxon>Gunneridae</taxon>
        <taxon>Pentapetalae</taxon>
        <taxon>asterids</taxon>
        <taxon>lamiids</taxon>
        <taxon>Lamiales</taxon>
        <taxon>Oleaceae</taxon>
        <taxon>Oleeae</taxon>
        <taxon>Fraxinus</taxon>
    </lineage>
</organism>
<evidence type="ECO:0000313" key="6">
    <source>
        <dbReference type="Proteomes" id="UP000834106"/>
    </source>
</evidence>